<organism evidence="3 4">
    <name type="scientific">Iningainema tapete BLCC-T55</name>
    <dbReference type="NCBI Taxonomy" id="2748662"/>
    <lineage>
        <taxon>Bacteria</taxon>
        <taxon>Bacillati</taxon>
        <taxon>Cyanobacteriota</taxon>
        <taxon>Cyanophyceae</taxon>
        <taxon>Nostocales</taxon>
        <taxon>Scytonemataceae</taxon>
        <taxon>Iningainema tapete</taxon>
    </lineage>
</organism>
<dbReference type="Proteomes" id="UP000629098">
    <property type="component" value="Unassembled WGS sequence"/>
</dbReference>
<name>A0A8J6XMZ2_9CYAN</name>
<keyword evidence="1" id="KW-0812">Transmembrane</keyword>
<proteinExistence type="predicted"/>
<gene>
    <name evidence="3" type="ORF">ICL16_18415</name>
</gene>
<protein>
    <submittedName>
        <fullName evidence="3">DUF1206 domain-containing protein</fullName>
    </submittedName>
</protein>
<keyword evidence="1" id="KW-0472">Membrane</keyword>
<dbReference type="EMBL" id="JACXAE010000063">
    <property type="protein sequence ID" value="MBD2773991.1"/>
    <property type="molecule type" value="Genomic_DNA"/>
</dbReference>
<feature type="transmembrane region" description="Helical" evidence="1">
    <location>
        <begin position="252"/>
        <end position="270"/>
    </location>
</feature>
<dbReference type="InterPro" id="IPR009597">
    <property type="entry name" value="DUF1206"/>
</dbReference>
<feature type="transmembrane region" description="Helical" evidence="1">
    <location>
        <begin position="200"/>
        <end position="226"/>
    </location>
</feature>
<dbReference type="Pfam" id="PF06724">
    <property type="entry name" value="DUF1206"/>
    <property type="match status" value="3"/>
</dbReference>
<evidence type="ECO:0000313" key="3">
    <source>
        <dbReference type="EMBL" id="MBD2773991.1"/>
    </source>
</evidence>
<evidence type="ECO:0000313" key="4">
    <source>
        <dbReference type="Proteomes" id="UP000629098"/>
    </source>
</evidence>
<dbReference type="RefSeq" id="WP_190830436.1">
    <property type="nucleotide sequence ID" value="NZ_CAWPPI010000063.1"/>
</dbReference>
<accession>A0A8J6XMZ2</accession>
<evidence type="ECO:0000259" key="2">
    <source>
        <dbReference type="Pfam" id="PF06724"/>
    </source>
</evidence>
<keyword evidence="1" id="KW-1133">Transmembrane helix</keyword>
<dbReference type="AlphaFoldDB" id="A0A8J6XMZ2"/>
<feature type="transmembrane region" description="Helical" evidence="1">
    <location>
        <begin position="32"/>
        <end position="52"/>
    </location>
</feature>
<comment type="caution">
    <text evidence="3">The sequence shown here is derived from an EMBL/GenBank/DDBJ whole genome shotgun (WGS) entry which is preliminary data.</text>
</comment>
<feature type="transmembrane region" description="Helical" evidence="1">
    <location>
        <begin position="72"/>
        <end position="93"/>
    </location>
</feature>
<evidence type="ECO:0000256" key="1">
    <source>
        <dbReference type="SAM" id="Phobius"/>
    </source>
</evidence>
<feature type="transmembrane region" description="Helical" evidence="1">
    <location>
        <begin position="114"/>
        <end position="138"/>
    </location>
</feature>
<feature type="domain" description="DUF1206" evidence="2">
    <location>
        <begin position="209"/>
        <end position="277"/>
    </location>
</feature>
<feature type="domain" description="DUF1206" evidence="2">
    <location>
        <begin position="30"/>
        <end position="96"/>
    </location>
</feature>
<sequence>MTPRDQLPENIKQPVQQVVSHPWVERLARLGYAAKGVVYFVVGLLAALKAFGSGGRTTGTSGALKTIVTQPFGKFLLSIVALGLIGYALWRLLQSILDPEHVGREMNAKLIAQRLGYAFSAFAYAGLAVTSVKLIMGSDGGESSLIEDWTSLLLIQPFGQWLVGLVGAIVIGVGAYYVYEAYEGKFRRKLKLHEMTSTQRIWATFAGRFGIASRGVVFGIIGIFLIQAARLSEASKTKGLDGVLTILAQQPFGAWILGVVALGLIAYGVYSTIQARYWSINNPGG</sequence>
<feature type="domain" description="DUF1206" evidence="2">
    <location>
        <begin position="115"/>
        <end position="182"/>
    </location>
</feature>
<keyword evidence="4" id="KW-1185">Reference proteome</keyword>
<reference evidence="3" key="1">
    <citation type="submission" date="2020-09" db="EMBL/GenBank/DDBJ databases">
        <title>Iningainema tapete sp. nov. (Scytonemataceae, Cyanobacteria) from greenhouses in central Florida (USA) produces two types of nodularin with biosynthetic potential for microcystin-LR and anabaenopeptins.</title>
        <authorList>
            <person name="Berthold D.E."/>
            <person name="Lefler F.W."/>
            <person name="Huang I.-S."/>
            <person name="Abdulla H."/>
            <person name="Zimba P.V."/>
            <person name="Laughinghouse H.D. IV."/>
        </authorList>
    </citation>
    <scope>NUCLEOTIDE SEQUENCE</scope>
    <source>
        <strain evidence="3">BLCCT55</strain>
    </source>
</reference>
<feature type="transmembrane region" description="Helical" evidence="1">
    <location>
        <begin position="158"/>
        <end position="179"/>
    </location>
</feature>